<dbReference type="SMART" id="SM00312">
    <property type="entry name" value="PX"/>
    <property type="match status" value="1"/>
</dbReference>
<dbReference type="PROSITE" id="PS51285">
    <property type="entry name" value="AGC_KINASE_CTER"/>
    <property type="match status" value="1"/>
</dbReference>
<accession>A0ABN7SGG4</accession>
<dbReference type="Pfam" id="PF00787">
    <property type="entry name" value="PX"/>
    <property type="match status" value="1"/>
</dbReference>
<dbReference type="InterPro" id="IPR011009">
    <property type="entry name" value="Kinase-like_dom_sf"/>
</dbReference>
<evidence type="ECO:0000313" key="12">
    <source>
        <dbReference type="EMBL" id="CAG5094694.1"/>
    </source>
</evidence>
<evidence type="ECO:0000256" key="3">
    <source>
        <dbReference type="ARBA" id="ARBA00022553"/>
    </source>
</evidence>
<feature type="domain" description="Protein kinase" evidence="10">
    <location>
        <begin position="148"/>
        <end position="407"/>
    </location>
</feature>
<gene>
    <name evidence="12" type="ORF">OKIOD_LOCUS5344</name>
</gene>
<dbReference type="EMBL" id="OU015569">
    <property type="protein sequence ID" value="CAG5094694.1"/>
    <property type="molecule type" value="Genomic_DNA"/>
</dbReference>
<dbReference type="Gene3D" id="3.30.200.20">
    <property type="entry name" value="Phosphorylase Kinase, domain 1"/>
    <property type="match status" value="1"/>
</dbReference>
<dbReference type="InterPro" id="IPR000961">
    <property type="entry name" value="AGC-kinase_C"/>
</dbReference>
<evidence type="ECO:0000259" key="10">
    <source>
        <dbReference type="PROSITE" id="PS50011"/>
    </source>
</evidence>
<dbReference type="PANTHER" id="PTHR24351">
    <property type="entry name" value="RIBOSOMAL PROTEIN S6 KINASE"/>
    <property type="match status" value="1"/>
</dbReference>
<evidence type="ECO:0000256" key="9">
    <source>
        <dbReference type="RuleBase" id="RU000304"/>
    </source>
</evidence>
<dbReference type="SUPFAM" id="SSF56112">
    <property type="entry name" value="Protein kinase-like (PK-like)"/>
    <property type="match status" value="1"/>
</dbReference>
<dbReference type="Pfam" id="PF00069">
    <property type="entry name" value="Pkinase"/>
    <property type="match status" value="1"/>
</dbReference>
<keyword evidence="4" id="KW-0808">Transferase</keyword>
<feature type="binding site" evidence="8">
    <location>
        <position position="178"/>
    </location>
    <ligand>
        <name>ATP</name>
        <dbReference type="ChEBI" id="CHEBI:30616"/>
    </ligand>
</feature>
<evidence type="ECO:0000256" key="5">
    <source>
        <dbReference type="ARBA" id="ARBA00022741"/>
    </source>
</evidence>
<sequence length="498" mass="57027">MSVATVSVVTDPNGTSSDEYLVTYTDASNNKSVTQRSFNEFIHLGKLLNKEVSSDKLELPVRGAKAIFQKLNKKFYVHRLDTLDRMMKQVVGNRHFMQHESVPKFLYGPKGLNGRLPSSKSEYSISSEHIGDISLGVTESRHLTPTDFTYIMQIGKGSFGRVYLATMNGQSNKYYAIKTLEKKKILQKNETDHINCERRVLIDNLKHPFLVSLKYSFQTVDKLYFVLDYVNGGELFFHLQRDRTFPESRAKFYSAEIGSAIGYMHERQLIYRDLKPENILLNSDGHVKLTDFGLCKDNMKAGTTTDTFCGTPEYLAPEVLKKQPYTRSIDWWCLGAVTYEMVYGLPPFYSRVVDEMYRGILYKPLKLPTSVSSEMRDFLQHVLQKNPKERLGHGESDWEEIKCHKFFRDVAWDKLLAKKIPPPFIPNLNGPTDGKYIEASFRNSPIPNSVNQAAVGTLGPDNPFDGFTFENQFSPLSYSLRESRQANFENNENFSEAF</sequence>
<keyword evidence="13" id="KW-1185">Reference proteome</keyword>
<name>A0ABN7SGG4_OIKDI</name>
<dbReference type="Proteomes" id="UP001158576">
    <property type="component" value="Chromosome XSR"/>
</dbReference>
<keyword evidence="2 9" id="KW-0723">Serine/threonine-protein kinase</keyword>
<keyword evidence="6" id="KW-0418">Kinase</keyword>
<dbReference type="SUPFAM" id="SSF64268">
    <property type="entry name" value="PX domain"/>
    <property type="match status" value="1"/>
</dbReference>
<dbReference type="InterPro" id="IPR017441">
    <property type="entry name" value="Protein_kinase_ATP_BS"/>
</dbReference>
<evidence type="ECO:0000259" key="11">
    <source>
        <dbReference type="PROSITE" id="PS51285"/>
    </source>
</evidence>
<keyword evidence="5 8" id="KW-0547">Nucleotide-binding</keyword>
<evidence type="ECO:0000256" key="2">
    <source>
        <dbReference type="ARBA" id="ARBA00022527"/>
    </source>
</evidence>
<protein>
    <submittedName>
        <fullName evidence="12">Oidioi.mRNA.OKI2018_I69.XSR.g13786.t1.cds</fullName>
    </submittedName>
</protein>
<comment type="similarity">
    <text evidence="1">Belongs to the protein kinase superfamily. AGC Ser/Thr protein kinase family.</text>
</comment>
<dbReference type="CDD" id="cd06093">
    <property type="entry name" value="PX_domain"/>
    <property type="match status" value="1"/>
</dbReference>
<dbReference type="InterPro" id="IPR001683">
    <property type="entry name" value="PX_dom"/>
</dbReference>
<evidence type="ECO:0000256" key="1">
    <source>
        <dbReference type="ARBA" id="ARBA00009903"/>
    </source>
</evidence>
<dbReference type="InterPro" id="IPR036871">
    <property type="entry name" value="PX_dom_sf"/>
</dbReference>
<organism evidence="12 13">
    <name type="scientific">Oikopleura dioica</name>
    <name type="common">Tunicate</name>
    <dbReference type="NCBI Taxonomy" id="34765"/>
    <lineage>
        <taxon>Eukaryota</taxon>
        <taxon>Metazoa</taxon>
        <taxon>Chordata</taxon>
        <taxon>Tunicata</taxon>
        <taxon>Appendicularia</taxon>
        <taxon>Copelata</taxon>
        <taxon>Oikopleuridae</taxon>
        <taxon>Oikopleura</taxon>
    </lineage>
</organism>
<dbReference type="PROSITE" id="PS00108">
    <property type="entry name" value="PROTEIN_KINASE_ST"/>
    <property type="match status" value="1"/>
</dbReference>
<proteinExistence type="inferred from homology"/>
<dbReference type="PROSITE" id="PS00107">
    <property type="entry name" value="PROTEIN_KINASE_ATP"/>
    <property type="match status" value="1"/>
</dbReference>
<dbReference type="Gene3D" id="1.10.510.10">
    <property type="entry name" value="Transferase(Phosphotransferase) domain 1"/>
    <property type="match status" value="1"/>
</dbReference>
<dbReference type="InterPro" id="IPR008271">
    <property type="entry name" value="Ser/Thr_kinase_AS"/>
</dbReference>
<dbReference type="InterPro" id="IPR000719">
    <property type="entry name" value="Prot_kinase_dom"/>
</dbReference>
<dbReference type="PROSITE" id="PS50011">
    <property type="entry name" value="PROTEIN_KINASE_DOM"/>
    <property type="match status" value="1"/>
</dbReference>
<dbReference type="SMART" id="SM00220">
    <property type="entry name" value="S_TKc"/>
    <property type="match status" value="1"/>
</dbReference>
<keyword evidence="7 8" id="KW-0067">ATP-binding</keyword>
<evidence type="ECO:0000256" key="6">
    <source>
        <dbReference type="ARBA" id="ARBA00022777"/>
    </source>
</evidence>
<evidence type="ECO:0000256" key="8">
    <source>
        <dbReference type="PROSITE-ProRule" id="PRU10141"/>
    </source>
</evidence>
<dbReference type="SMART" id="SM00133">
    <property type="entry name" value="S_TK_X"/>
    <property type="match status" value="1"/>
</dbReference>
<feature type="domain" description="AGC-kinase C-terminal" evidence="11">
    <location>
        <begin position="408"/>
        <end position="479"/>
    </location>
</feature>
<evidence type="ECO:0000256" key="4">
    <source>
        <dbReference type="ARBA" id="ARBA00022679"/>
    </source>
</evidence>
<evidence type="ECO:0000256" key="7">
    <source>
        <dbReference type="ARBA" id="ARBA00022840"/>
    </source>
</evidence>
<dbReference type="Gene3D" id="3.30.1520.10">
    <property type="entry name" value="Phox-like domain"/>
    <property type="match status" value="1"/>
</dbReference>
<keyword evidence="3" id="KW-0597">Phosphoprotein</keyword>
<evidence type="ECO:0000313" key="13">
    <source>
        <dbReference type="Proteomes" id="UP001158576"/>
    </source>
</evidence>
<reference evidence="12 13" key="1">
    <citation type="submission" date="2021-04" db="EMBL/GenBank/DDBJ databases">
        <authorList>
            <person name="Bliznina A."/>
        </authorList>
    </citation>
    <scope>NUCLEOTIDE SEQUENCE [LARGE SCALE GENOMIC DNA]</scope>
</reference>